<accession>A0A4Y7RNF4</accession>
<evidence type="ECO:0000313" key="2">
    <source>
        <dbReference type="Proteomes" id="UP000297597"/>
    </source>
</evidence>
<comment type="caution">
    <text evidence="1">The sequence shown here is derived from an EMBL/GenBank/DDBJ whole genome shotgun (WGS) entry which is preliminary data.</text>
</comment>
<protein>
    <submittedName>
        <fullName evidence="1">Uncharacterized protein</fullName>
    </submittedName>
</protein>
<sequence>MPEANVAASVKKIPAQVVKDNRHLIGVNMKDIDPVLGLGNFFMPPPAVTHSRRVTNLKVNDSKRNAGGIQGICGHPAGLPDAHFSPDIANQVDTIWMLFSSCRFTMGFCFYFGKV</sequence>
<proteinExistence type="predicted"/>
<evidence type="ECO:0000313" key="1">
    <source>
        <dbReference type="EMBL" id="TEB10361.1"/>
    </source>
</evidence>
<dbReference type="AlphaFoldDB" id="A0A4Y7RNF4"/>
<keyword evidence="2" id="KW-1185">Reference proteome</keyword>
<name>A0A4Y7RNF4_9FIRM</name>
<dbReference type="Proteomes" id="UP000297597">
    <property type="component" value="Unassembled WGS sequence"/>
</dbReference>
<gene>
    <name evidence="1" type="ORF">Pmgp_02463</name>
</gene>
<dbReference type="EMBL" id="QFFZ01000028">
    <property type="protein sequence ID" value="TEB10361.1"/>
    <property type="molecule type" value="Genomic_DNA"/>
</dbReference>
<reference evidence="1 2" key="1">
    <citation type="journal article" date="2018" name="Environ. Microbiol.">
        <title>Novel energy conservation strategies and behaviour of Pelotomaculum schinkii driving syntrophic propionate catabolism.</title>
        <authorList>
            <person name="Hidalgo-Ahumada C.A.P."/>
            <person name="Nobu M.K."/>
            <person name="Narihiro T."/>
            <person name="Tamaki H."/>
            <person name="Liu W.T."/>
            <person name="Kamagata Y."/>
            <person name="Stams A.J.M."/>
            <person name="Imachi H."/>
            <person name="Sousa D.Z."/>
        </authorList>
    </citation>
    <scope>NUCLEOTIDE SEQUENCE [LARGE SCALE GENOMIC DNA]</scope>
    <source>
        <strain evidence="1 2">MGP</strain>
    </source>
</reference>
<organism evidence="1 2">
    <name type="scientific">Pelotomaculum propionicicum</name>
    <dbReference type="NCBI Taxonomy" id="258475"/>
    <lineage>
        <taxon>Bacteria</taxon>
        <taxon>Bacillati</taxon>
        <taxon>Bacillota</taxon>
        <taxon>Clostridia</taxon>
        <taxon>Eubacteriales</taxon>
        <taxon>Desulfotomaculaceae</taxon>
        <taxon>Pelotomaculum</taxon>
    </lineage>
</organism>